<keyword evidence="10" id="KW-1185">Reference proteome</keyword>
<dbReference type="GO" id="GO:0015344">
    <property type="term" value="F:siderophore uptake transmembrane transporter activity"/>
    <property type="evidence" value="ECO:0007669"/>
    <property type="project" value="TreeGrafter"/>
</dbReference>
<dbReference type="PANTHER" id="PTHR30069:SF46">
    <property type="entry name" value="OAR PROTEIN"/>
    <property type="match status" value="1"/>
</dbReference>
<comment type="caution">
    <text evidence="9">The sequence shown here is derived from an EMBL/GenBank/DDBJ whole genome shotgun (WGS) entry which is preliminary data.</text>
</comment>
<keyword evidence="4" id="KW-0812">Transmembrane</keyword>
<dbReference type="Pfam" id="PF25183">
    <property type="entry name" value="OMP_b-brl_4"/>
    <property type="match status" value="2"/>
</dbReference>
<evidence type="ECO:0000256" key="3">
    <source>
        <dbReference type="ARBA" id="ARBA00022452"/>
    </source>
</evidence>
<evidence type="ECO:0000313" key="9">
    <source>
        <dbReference type="EMBL" id="GLS25888.1"/>
    </source>
</evidence>
<evidence type="ECO:0000259" key="8">
    <source>
        <dbReference type="Pfam" id="PF25183"/>
    </source>
</evidence>
<gene>
    <name evidence="9" type="primary">oar_2</name>
    <name evidence="9" type="ORF">GCM10007877_16020</name>
</gene>
<feature type="signal peptide" evidence="7">
    <location>
        <begin position="1"/>
        <end position="24"/>
    </location>
</feature>
<feature type="domain" description="TonB-dependent transporter Oar-like beta-barrel" evidence="8">
    <location>
        <begin position="358"/>
        <end position="1022"/>
    </location>
</feature>
<evidence type="ECO:0000256" key="5">
    <source>
        <dbReference type="ARBA" id="ARBA00023136"/>
    </source>
</evidence>
<accession>A0AA37T5U8</accession>
<name>A0AA37T5U8_9GAMM</name>
<dbReference type="SUPFAM" id="SSF56935">
    <property type="entry name" value="Porins"/>
    <property type="match status" value="1"/>
</dbReference>
<dbReference type="Gene3D" id="2.60.40.1120">
    <property type="entry name" value="Carboxypeptidase-like, regulatory domain"/>
    <property type="match status" value="1"/>
</dbReference>
<protein>
    <submittedName>
        <fullName evidence="9">Oar protein</fullName>
    </submittedName>
</protein>
<sequence length="1093" mass="122811">MKAFYRNPLTYGVLLALSTTVAQAQETSSSISGYVSTPTGEPAANTTVIILHVPSNTLKTFETNSGGRYSAKGLRVGGPYRITIDSDTYDDTILDELYLQLDQTLTLNTQLESQSIEELTVIAEASAYERNTGTESLFNAVTVEVSPSMDRDLKDVIRINPLAVISNNDESSLSIAGINPRYNSLTVDGINQNDEFGLNNGGYPTQRSPISTQAVEAVSVSLAPFNARSSGFSGGQINAVTKSGSNEFHGSFFYERRDSEWGGEAESIEPGSNDVDVIELEYERTNWGATFSGPIMEDSLFFFLSYEFFEEPTFQEWGPTGSGRPNEVYLTEEQYDEIRQIGLDVYGIDVGDWRLSPQEEDEKILAKIDWNINEDHRASLTYQYTNGNRTILFNSSLSRFNSRSNAYDLSDEMTNYAIQWYGYWSDNFSTEFSLAYKDLQNGQDPYTDLPSISIDAITRAECDSGNDGLDPCETFVRLGTDTFRHANELENQRLNLEIVGEYLLDKHTLNFGLKWEQLDIENLFVPGSKGSYRFNSIEDFQNGLADRITYSNSFRDNPNDVAVEIDLSTLSLFVQDDWFITPDLEMNIGLRYETTISDSEPEFNENFSARNGFSNQENLDGVDIFLPRIGFRWTPSDDITISGGLGRYSGGRPNVWLGNSWRTDGVTYIEAADLTNFSITRITPLPNEILFNEDGNGDSFRGNGSVELIDPDFELPSDWRAVVSVDAELPQEWQLNVAYTRIEGENEVIWVDLAREASLSLAQQDGQPLRRTVDGGRIIYPTATYPVVPGMPGNTDIMLTNADDNGYSNIFTVALNKYWDNGFSLNLSYASQDVTSGNNASDSSGVRNLRFSPSINRNEVEIGRSLYEIEHRFVLNLTYATTFIADLQSTFNLFFERRSGTPFNYTLGVDFDRRTNDVGRIVGTQSLGDQGVFFGSEYYLPYIPFGPDDPAVAFGENNSLSYEEIMARAASVGADRYAGGYAEKHTGRTPWISQMDFKFTQEIPGFMETHRGRLELTVRNVFDFLDETGIYSNDHGVVRESEFSDNTLFDFDINDQGQYVYYIPEDNITLYNWDTYNAEASTWELKLGVVYEF</sequence>
<dbReference type="Proteomes" id="UP001156870">
    <property type="component" value="Unassembled WGS sequence"/>
</dbReference>
<dbReference type="PANTHER" id="PTHR30069">
    <property type="entry name" value="TONB-DEPENDENT OUTER MEMBRANE RECEPTOR"/>
    <property type="match status" value="1"/>
</dbReference>
<evidence type="ECO:0000256" key="6">
    <source>
        <dbReference type="ARBA" id="ARBA00023237"/>
    </source>
</evidence>
<keyword evidence="5" id="KW-0472">Membrane</keyword>
<proteinExistence type="predicted"/>
<organism evidence="9 10">
    <name type="scientific">Marinibactrum halimedae</name>
    <dbReference type="NCBI Taxonomy" id="1444977"/>
    <lineage>
        <taxon>Bacteria</taxon>
        <taxon>Pseudomonadati</taxon>
        <taxon>Pseudomonadota</taxon>
        <taxon>Gammaproteobacteria</taxon>
        <taxon>Cellvibrionales</taxon>
        <taxon>Cellvibrionaceae</taxon>
        <taxon>Marinibactrum</taxon>
    </lineage>
</organism>
<evidence type="ECO:0000256" key="1">
    <source>
        <dbReference type="ARBA" id="ARBA00004571"/>
    </source>
</evidence>
<reference evidence="9 10" key="1">
    <citation type="journal article" date="2014" name="Int. J. Syst. Evol. Microbiol.">
        <title>Complete genome sequence of Corynebacterium casei LMG S-19264T (=DSM 44701T), isolated from a smear-ripened cheese.</title>
        <authorList>
            <consortium name="US DOE Joint Genome Institute (JGI-PGF)"/>
            <person name="Walter F."/>
            <person name="Albersmeier A."/>
            <person name="Kalinowski J."/>
            <person name="Ruckert C."/>
        </authorList>
    </citation>
    <scope>NUCLEOTIDE SEQUENCE [LARGE SCALE GENOMIC DNA]</scope>
    <source>
        <strain evidence="9 10">NBRC 110095</strain>
    </source>
</reference>
<evidence type="ECO:0000256" key="7">
    <source>
        <dbReference type="SAM" id="SignalP"/>
    </source>
</evidence>
<dbReference type="EMBL" id="BSPD01000035">
    <property type="protein sequence ID" value="GLS25888.1"/>
    <property type="molecule type" value="Genomic_DNA"/>
</dbReference>
<dbReference type="InterPro" id="IPR036942">
    <property type="entry name" value="Beta-barrel_TonB_sf"/>
</dbReference>
<dbReference type="AlphaFoldDB" id="A0AA37T5U8"/>
<keyword evidence="3" id="KW-1134">Transmembrane beta strand</keyword>
<dbReference type="Gene3D" id="2.40.170.20">
    <property type="entry name" value="TonB-dependent receptor, beta-barrel domain"/>
    <property type="match status" value="1"/>
</dbReference>
<feature type="chain" id="PRO_5041230745" evidence="7">
    <location>
        <begin position="25"/>
        <end position="1093"/>
    </location>
</feature>
<comment type="subcellular location">
    <subcellularLocation>
        <location evidence="1">Cell outer membrane</location>
        <topology evidence="1">Multi-pass membrane protein</topology>
    </subcellularLocation>
</comment>
<dbReference type="InterPro" id="IPR008969">
    <property type="entry name" value="CarboxyPept-like_regulatory"/>
</dbReference>
<dbReference type="RefSeq" id="WP_232595069.1">
    <property type="nucleotide sequence ID" value="NZ_BSPD01000035.1"/>
</dbReference>
<dbReference type="GO" id="GO:0044718">
    <property type="term" value="P:siderophore transmembrane transport"/>
    <property type="evidence" value="ECO:0007669"/>
    <property type="project" value="TreeGrafter"/>
</dbReference>
<feature type="domain" description="TonB-dependent transporter Oar-like beta-barrel" evidence="8">
    <location>
        <begin position="240"/>
        <end position="311"/>
    </location>
</feature>
<evidence type="ECO:0000313" key="10">
    <source>
        <dbReference type="Proteomes" id="UP001156870"/>
    </source>
</evidence>
<dbReference type="InterPro" id="IPR039426">
    <property type="entry name" value="TonB-dep_rcpt-like"/>
</dbReference>
<keyword evidence="2" id="KW-0813">Transport</keyword>
<dbReference type="Pfam" id="PF13620">
    <property type="entry name" value="CarboxypepD_reg"/>
    <property type="match status" value="1"/>
</dbReference>
<dbReference type="GO" id="GO:0009279">
    <property type="term" value="C:cell outer membrane"/>
    <property type="evidence" value="ECO:0007669"/>
    <property type="project" value="UniProtKB-SubCell"/>
</dbReference>
<evidence type="ECO:0000256" key="4">
    <source>
        <dbReference type="ARBA" id="ARBA00022692"/>
    </source>
</evidence>
<keyword evidence="6" id="KW-0998">Cell outer membrane</keyword>
<evidence type="ECO:0000256" key="2">
    <source>
        <dbReference type="ARBA" id="ARBA00022448"/>
    </source>
</evidence>
<keyword evidence="7" id="KW-0732">Signal</keyword>
<dbReference type="InterPro" id="IPR057601">
    <property type="entry name" value="Oar-like_b-barrel"/>
</dbReference>
<dbReference type="SUPFAM" id="SSF49464">
    <property type="entry name" value="Carboxypeptidase regulatory domain-like"/>
    <property type="match status" value="1"/>
</dbReference>